<feature type="region of interest" description="Disordered" evidence="1">
    <location>
        <begin position="25"/>
        <end position="44"/>
    </location>
</feature>
<name>W9GB29_9MICO</name>
<gene>
    <name evidence="2" type="ORF">N865_20205</name>
</gene>
<dbReference type="EMBL" id="AWSA01000015">
    <property type="protein sequence ID" value="EWT02008.1"/>
    <property type="molecule type" value="Genomic_DNA"/>
</dbReference>
<dbReference type="RefSeq" id="WP_034804173.1">
    <property type="nucleotide sequence ID" value="NZ_AWSA01000015.1"/>
</dbReference>
<evidence type="ECO:0000256" key="1">
    <source>
        <dbReference type="SAM" id="MobiDB-lite"/>
    </source>
</evidence>
<organism evidence="2 3">
    <name type="scientific">Intrasporangium oryzae NRRL B-24470</name>
    <dbReference type="NCBI Taxonomy" id="1386089"/>
    <lineage>
        <taxon>Bacteria</taxon>
        <taxon>Bacillati</taxon>
        <taxon>Actinomycetota</taxon>
        <taxon>Actinomycetes</taxon>
        <taxon>Micrococcales</taxon>
        <taxon>Intrasporangiaceae</taxon>
        <taxon>Intrasporangium</taxon>
    </lineage>
</organism>
<dbReference type="STRING" id="1386089.N865_20205"/>
<accession>W9GB29</accession>
<evidence type="ECO:0000313" key="2">
    <source>
        <dbReference type="EMBL" id="EWT02008.1"/>
    </source>
</evidence>
<reference evidence="2 3" key="1">
    <citation type="submission" date="2013-08" db="EMBL/GenBank/DDBJ databases">
        <title>Intrasporangium oryzae NRRL B-24470.</title>
        <authorList>
            <person name="Liu H."/>
            <person name="Wang G."/>
        </authorList>
    </citation>
    <scope>NUCLEOTIDE SEQUENCE [LARGE SCALE GENOMIC DNA]</scope>
    <source>
        <strain evidence="2 3">NRRL B-24470</strain>
    </source>
</reference>
<protein>
    <submittedName>
        <fullName evidence="2">Uncharacterized protein</fullName>
    </submittedName>
</protein>
<keyword evidence="3" id="KW-1185">Reference proteome</keyword>
<evidence type="ECO:0000313" key="3">
    <source>
        <dbReference type="Proteomes" id="UP000019489"/>
    </source>
</evidence>
<dbReference type="AlphaFoldDB" id="W9GB29"/>
<sequence length="98" mass="10913">MGFVALLWRERQWVTAAAQRGGAIAAGRHTRLPTPPSAEGSWPQTARQAAVSTVRAKYTAAREQATGAVREADRRWKARRNELSQTVARWSRLGRSRS</sequence>
<comment type="caution">
    <text evidence="2">The sequence shown here is derived from an EMBL/GenBank/DDBJ whole genome shotgun (WGS) entry which is preliminary data.</text>
</comment>
<dbReference type="Proteomes" id="UP000019489">
    <property type="component" value="Unassembled WGS sequence"/>
</dbReference>
<proteinExistence type="predicted"/>